<evidence type="ECO:0000256" key="6">
    <source>
        <dbReference type="ARBA" id="ARBA00022989"/>
    </source>
</evidence>
<evidence type="ECO:0000313" key="10">
    <source>
        <dbReference type="Proteomes" id="UP000426246"/>
    </source>
</evidence>
<evidence type="ECO:0000256" key="3">
    <source>
        <dbReference type="ARBA" id="ARBA00022448"/>
    </source>
</evidence>
<comment type="similarity">
    <text evidence="2">Belongs to the amino acid-polyamine-organocation (APC) superfamily. Spore germination protein (SGP) (TC 2.A.3.9) family.</text>
</comment>
<organism evidence="9 10">
    <name type="scientific">Paenibacillus psychroresistens</name>
    <dbReference type="NCBI Taxonomy" id="1778678"/>
    <lineage>
        <taxon>Bacteria</taxon>
        <taxon>Bacillati</taxon>
        <taxon>Bacillota</taxon>
        <taxon>Bacilli</taxon>
        <taxon>Bacillales</taxon>
        <taxon>Paenibacillaceae</taxon>
        <taxon>Paenibacillus</taxon>
    </lineage>
</organism>
<keyword evidence="4" id="KW-0309">Germination</keyword>
<evidence type="ECO:0000256" key="1">
    <source>
        <dbReference type="ARBA" id="ARBA00004141"/>
    </source>
</evidence>
<dbReference type="NCBIfam" id="TIGR00912">
    <property type="entry name" value="2A0309"/>
    <property type="match status" value="1"/>
</dbReference>
<dbReference type="AlphaFoldDB" id="A0A6B8RQG2"/>
<feature type="transmembrane region" description="Helical" evidence="8">
    <location>
        <begin position="337"/>
        <end position="360"/>
    </location>
</feature>
<evidence type="ECO:0000256" key="8">
    <source>
        <dbReference type="SAM" id="Phobius"/>
    </source>
</evidence>
<comment type="subcellular location">
    <subcellularLocation>
        <location evidence="1">Membrane</location>
        <topology evidence="1">Multi-pass membrane protein</topology>
    </subcellularLocation>
</comment>
<keyword evidence="6 8" id="KW-1133">Transmembrane helix</keyword>
<evidence type="ECO:0000256" key="2">
    <source>
        <dbReference type="ARBA" id="ARBA00007998"/>
    </source>
</evidence>
<accession>A0A6B8RQG2</accession>
<dbReference type="KEGG" id="ppsc:EHS13_28875"/>
<proteinExistence type="inferred from homology"/>
<dbReference type="PANTHER" id="PTHR34975:SF2">
    <property type="entry name" value="SPORE GERMINATION PROTEIN A2"/>
    <property type="match status" value="1"/>
</dbReference>
<dbReference type="RefSeq" id="WP_155703719.1">
    <property type="nucleotide sequence ID" value="NZ_CP034235.1"/>
</dbReference>
<keyword evidence="7 8" id="KW-0472">Membrane</keyword>
<feature type="transmembrane region" description="Helical" evidence="8">
    <location>
        <begin position="42"/>
        <end position="63"/>
    </location>
</feature>
<keyword evidence="5 8" id="KW-0812">Transmembrane</keyword>
<name>A0A6B8RQG2_9BACL</name>
<keyword evidence="10" id="KW-1185">Reference proteome</keyword>
<feature type="transmembrane region" description="Helical" evidence="8">
    <location>
        <begin position="146"/>
        <end position="164"/>
    </location>
</feature>
<gene>
    <name evidence="9" type="ORF">EHS13_28875</name>
</gene>
<dbReference type="OrthoDB" id="2380120at2"/>
<evidence type="ECO:0000256" key="7">
    <source>
        <dbReference type="ARBA" id="ARBA00023136"/>
    </source>
</evidence>
<sequence>MNKYQLSQITFLQYVYLISGIQIGVSLLYLPRLLAETAGTDGWISLIIGWIIAVCISVIIIKIMKKHPDSSIIDILPRYFGKWLGNLITIAYAIYFLLVAYIVIDRTVLYTKLWSLQQTSSSLILLMLLIPTYMIGKKSIRITGRYAELVFFLFFWMGIIYLVPLKHAHWLHLLPFIKEGWQPILLTVKTALYAFSGFESAFFLYPFLTNKKLATVGIVMANTISLSVFLLVTLVCFLFFSPDEITHYFDPSIEVLKVIEFRFLERFDVCMFIAYIFVLTLTWIPLLQFCVLCTSHIMGKADPKNHFLIVLLLILAITYFINPTFKQNDSLRSVVNIFKLILAFIFPICLLLYSFLYDYFQRRKAA</sequence>
<feature type="transmembrane region" description="Helical" evidence="8">
    <location>
        <begin position="83"/>
        <end position="104"/>
    </location>
</feature>
<dbReference type="InterPro" id="IPR004761">
    <property type="entry name" value="Spore_GerAB"/>
</dbReference>
<dbReference type="GO" id="GO:0009847">
    <property type="term" value="P:spore germination"/>
    <property type="evidence" value="ECO:0007669"/>
    <property type="project" value="InterPro"/>
</dbReference>
<reference evidence="10" key="1">
    <citation type="submission" date="2018-11" db="EMBL/GenBank/DDBJ databases">
        <title>Complete genome sequence of Paenibacillus sp. ML311-T8.</title>
        <authorList>
            <person name="Nam Y.-D."/>
            <person name="Kang J."/>
            <person name="Chung W.-H."/>
            <person name="Park Y.S."/>
        </authorList>
    </citation>
    <scope>NUCLEOTIDE SEQUENCE [LARGE SCALE GENOMIC DNA]</scope>
    <source>
        <strain evidence="10">ML311-T8</strain>
    </source>
</reference>
<feature type="transmembrane region" description="Helical" evidence="8">
    <location>
        <begin position="306"/>
        <end position="325"/>
    </location>
</feature>
<feature type="transmembrane region" description="Helical" evidence="8">
    <location>
        <begin position="217"/>
        <end position="240"/>
    </location>
</feature>
<dbReference type="EMBL" id="CP034235">
    <property type="protein sequence ID" value="QGQ98610.1"/>
    <property type="molecule type" value="Genomic_DNA"/>
</dbReference>
<feature type="transmembrane region" description="Helical" evidence="8">
    <location>
        <begin position="184"/>
        <end position="205"/>
    </location>
</feature>
<dbReference type="GO" id="GO:0016020">
    <property type="term" value="C:membrane"/>
    <property type="evidence" value="ECO:0007669"/>
    <property type="project" value="UniProtKB-SubCell"/>
</dbReference>
<evidence type="ECO:0000313" key="9">
    <source>
        <dbReference type="EMBL" id="QGQ98610.1"/>
    </source>
</evidence>
<dbReference type="PANTHER" id="PTHR34975">
    <property type="entry name" value="SPORE GERMINATION PROTEIN A2"/>
    <property type="match status" value="1"/>
</dbReference>
<feature type="transmembrane region" description="Helical" evidence="8">
    <location>
        <begin position="12"/>
        <end position="30"/>
    </location>
</feature>
<dbReference type="Gene3D" id="1.20.1740.10">
    <property type="entry name" value="Amino acid/polyamine transporter I"/>
    <property type="match status" value="1"/>
</dbReference>
<feature type="transmembrane region" description="Helical" evidence="8">
    <location>
        <begin position="116"/>
        <end position="134"/>
    </location>
</feature>
<dbReference type="Pfam" id="PF03845">
    <property type="entry name" value="Spore_permease"/>
    <property type="match status" value="1"/>
</dbReference>
<dbReference type="Proteomes" id="UP000426246">
    <property type="component" value="Chromosome"/>
</dbReference>
<evidence type="ECO:0000256" key="4">
    <source>
        <dbReference type="ARBA" id="ARBA00022544"/>
    </source>
</evidence>
<protein>
    <submittedName>
        <fullName evidence="9">Spore gernimation protein</fullName>
    </submittedName>
</protein>
<evidence type="ECO:0000256" key="5">
    <source>
        <dbReference type="ARBA" id="ARBA00022692"/>
    </source>
</evidence>
<feature type="transmembrane region" description="Helical" evidence="8">
    <location>
        <begin position="272"/>
        <end position="294"/>
    </location>
</feature>
<keyword evidence="3" id="KW-0813">Transport</keyword>